<dbReference type="Proteomes" id="UP001431783">
    <property type="component" value="Unassembled WGS sequence"/>
</dbReference>
<dbReference type="GO" id="GO:0015293">
    <property type="term" value="F:symporter activity"/>
    <property type="evidence" value="ECO:0007669"/>
    <property type="project" value="UniProtKB-KW"/>
</dbReference>
<keyword evidence="4" id="KW-0769">Symport</keyword>
<comment type="caution">
    <text evidence="9">The sequence shown here is derived from an EMBL/GenBank/DDBJ whole genome shotgun (WGS) entry which is preliminary data.</text>
</comment>
<keyword evidence="10" id="KW-1185">Reference proteome</keyword>
<dbReference type="GO" id="GO:0016020">
    <property type="term" value="C:membrane"/>
    <property type="evidence" value="ECO:0007669"/>
    <property type="project" value="UniProtKB-SubCell"/>
</dbReference>
<dbReference type="FunFam" id="1.20.1250.20:FF:000003">
    <property type="entry name" value="Solute carrier family 17 member 3"/>
    <property type="match status" value="1"/>
</dbReference>
<evidence type="ECO:0008006" key="11">
    <source>
        <dbReference type="Google" id="ProtNLM"/>
    </source>
</evidence>
<dbReference type="GO" id="GO:0006820">
    <property type="term" value="P:monoatomic anion transport"/>
    <property type="evidence" value="ECO:0007669"/>
    <property type="project" value="TreeGrafter"/>
</dbReference>
<reference evidence="9 10" key="1">
    <citation type="submission" date="2023-03" db="EMBL/GenBank/DDBJ databases">
        <title>Genome insight into feeding habits of ladybird beetles.</title>
        <authorList>
            <person name="Li H.-S."/>
            <person name="Huang Y.-H."/>
            <person name="Pang H."/>
        </authorList>
    </citation>
    <scope>NUCLEOTIDE SEQUENCE [LARGE SCALE GENOMIC DNA]</scope>
    <source>
        <strain evidence="9">SYSU_2023b</strain>
        <tissue evidence="9">Whole body</tissue>
    </source>
</reference>
<keyword evidence="3 8" id="KW-0812">Transmembrane</keyword>
<keyword evidence="5 8" id="KW-1133">Transmembrane helix</keyword>
<evidence type="ECO:0000256" key="6">
    <source>
        <dbReference type="ARBA" id="ARBA00023136"/>
    </source>
</evidence>
<evidence type="ECO:0000256" key="1">
    <source>
        <dbReference type="ARBA" id="ARBA00004141"/>
    </source>
</evidence>
<dbReference type="EMBL" id="JARQZJ010000121">
    <property type="protein sequence ID" value="KAK9887959.1"/>
    <property type="molecule type" value="Genomic_DNA"/>
</dbReference>
<feature type="transmembrane region" description="Helical" evidence="8">
    <location>
        <begin position="230"/>
        <end position="249"/>
    </location>
</feature>
<evidence type="ECO:0000256" key="8">
    <source>
        <dbReference type="SAM" id="Phobius"/>
    </source>
</evidence>
<dbReference type="InterPro" id="IPR050382">
    <property type="entry name" value="MFS_Na/Anion_cotransporter"/>
</dbReference>
<dbReference type="AlphaFoldDB" id="A0AAW1UXV5"/>
<dbReference type="Gene3D" id="1.20.1250.20">
    <property type="entry name" value="MFS general substrate transporter like domains"/>
    <property type="match status" value="1"/>
</dbReference>
<dbReference type="PANTHER" id="PTHR11662">
    <property type="entry name" value="SOLUTE CARRIER FAMILY 17"/>
    <property type="match status" value="1"/>
</dbReference>
<feature type="transmembrane region" description="Helical" evidence="8">
    <location>
        <begin position="139"/>
        <end position="158"/>
    </location>
</feature>
<dbReference type="SUPFAM" id="SSF103473">
    <property type="entry name" value="MFS general substrate transporter"/>
    <property type="match status" value="1"/>
</dbReference>
<evidence type="ECO:0000256" key="5">
    <source>
        <dbReference type="ARBA" id="ARBA00022989"/>
    </source>
</evidence>
<comment type="subcellular location">
    <subcellularLocation>
        <location evidence="1">Membrane</location>
        <topology evidence="1">Multi-pass membrane protein</topology>
    </subcellularLocation>
</comment>
<evidence type="ECO:0000256" key="7">
    <source>
        <dbReference type="SAM" id="MobiDB-lite"/>
    </source>
</evidence>
<accession>A0AAW1UXV5</accession>
<feature type="transmembrane region" description="Helical" evidence="8">
    <location>
        <begin position="199"/>
        <end position="218"/>
    </location>
</feature>
<evidence type="ECO:0000313" key="10">
    <source>
        <dbReference type="Proteomes" id="UP001431783"/>
    </source>
</evidence>
<gene>
    <name evidence="9" type="ORF">WA026_000253</name>
</gene>
<evidence type="ECO:0000256" key="2">
    <source>
        <dbReference type="ARBA" id="ARBA00022448"/>
    </source>
</evidence>
<protein>
    <recommendedName>
        <fullName evidence="11">Inorganic phosphate cotransporter</fullName>
    </recommendedName>
</protein>
<evidence type="ECO:0000256" key="3">
    <source>
        <dbReference type="ARBA" id="ARBA00022692"/>
    </source>
</evidence>
<feature type="transmembrane region" description="Helical" evidence="8">
    <location>
        <begin position="55"/>
        <end position="79"/>
    </location>
</feature>
<keyword evidence="6 8" id="KW-0472">Membrane</keyword>
<evidence type="ECO:0000313" key="9">
    <source>
        <dbReference type="EMBL" id="KAK9887959.1"/>
    </source>
</evidence>
<feature type="region of interest" description="Disordered" evidence="7">
    <location>
        <begin position="282"/>
        <end position="322"/>
    </location>
</feature>
<evidence type="ECO:0000256" key="4">
    <source>
        <dbReference type="ARBA" id="ARBA00022847"/>
    </source>
</evidence>
<dbReference type="InterPro" id="IPR036259">
    <property type="entry name" value="MFS_trans_sf"/>
</dbReference>
<proteinExistence type="predicted"/>
<feature type="transmembrane region" description="Helical" evidence="8">
    <location>
        <begin position="164"/>
        <end position="187"/>
    </location>
</feature>
<sequence>MCWYSTYYIFGAIGFVWIYFMTRYGRNCPEDCDDISAPEREFIKHEKKTRDKVPWLKILTSPALLAIWAAHAGTFWTIWLMTAEIPSYLTHVLKYSVFKDGQTVGDAYFMSWLCSFIMSGLTGYLIKSKILTLNVTRKICQSIASFLTALCLIILGFISDPHWVVFLLNVIFMSLTASFWGFMLNYNDITHNRGVVTEVGNFIGTVTTIIPAVLKHFIVSDQTDGLRWGIMFWITAIVAILSNTAFFFFSSGDIQEWDSDSALNGIEESRFLMKRTESMSKRYNNPASFEEKQQTKTTIDCEREKKSSSEDKGPTKSDDSSK</sequence>
<feature type="transmembrane region" description="Helical" evidence="8">
    <location>
        <begin position="6"/>
        <end position="22"/>
    </location>
</feature>
<feature type="transmembrane region" description="Helical" evidence="8">
    <location>
        <begin position="107"/>
        <end position="127"/>
    </location>
</feature>
<name>A0AAW1UXV5_9CUCU</name>
<keyword evidence="2" id="KW-0813">Transport</keyword>
<dbReference type="PANTHER" id="PTHR11662:SF280">
    <property type="entry name" value="FI21844P1-RELATED"/>
    <property type="match status" value="1"/>
</dbReference>
<feature type="compositionally biased region" description="Basic and acidic residues" evidence="7">
    <location>
        <begin position="289"/>
        <end position="322"/>
    </location>
</feature>
<organism evidence="9 10">
    <name type="scientific">Henosepilachna vigintioctopunctata</name>
    <dbReference type="NCBI Taxonomy" id="420089"/>
    <lineage>
        <taxon>Eukaryota</taxon>
        <taxon>Metazoa</taxon>
        <taxon>Ecdysozoa</taxon>
        <taxon>Arthropoda</taxon>
        <taxon>Hexapoda</taxon>
        <taxon>Insecta</taxon>
        <taxon>Pterygota</taxon>
        <taxon>Neoptera</taxon>
        <taxon>Endopterygota</taxon>
        <taxon>Coleoptera</taxon>
        <taxon>Polyphaga</taxon>
        <taxon>Cucujiformia</taxon>
        <taxon>Coccinelloidea</taxon>
        <taxon>Coccinellidae</taxon>
        <taxon>Epilachninae</taxon>
        <taxon>Epilachnini</taxon>
        <taxon>Henosepilachna</taxon>
    </lineage>
</organism>